<dbReference type="FunFam" id="1.10.1200.10:FF:000016">
    <property type="entry name" value="Non-ribosomal peptide synthase"/>
    <property type="match status" value="1"/>
</dbReference>
<evidence type="ECO:0000259" key="6">
    <source>
        <dbReference type="PROSITE" id="PS50075"/>
    </source>
</evidence>
<dbReference type="GO" id="GO:0005737">
    <property type="term" value="C:cytoplasm"/>
    <property type="evidence" value="ECO:0007669"/>
    <property type="project" value="TreeGrafter"/>
</dbReference>
<feature type="region of interest" description="Disordered" evidence="5">
    <location>
        <begin position="552"/>
        <end position="578"/>
    </location>
</feature>
<dbReference type="InterPro" id="IPR009081">
    <property type="entry name" value="PP-bd_ACP"/>
</dbReference>
<dbReference type="InterPro" id="IPR020845">
    <property type="entry name" value="AMP-binding_CS"/>
</dbReference>
<dbReference type="Proteomes" id="UP000009036">
    <property type="component" value="Chromosome"/>
</dbReference>
<keyword evidence="3" id="KW-0596">Phosphopantetheine</keyword>
<sequence>MSDDFEGYRVSPAQQHLHRLRSGLAGTDPFTVRIEATLPATADPEHLRRTLLSQVADHEILRTRVCAAPGTGVPAQVIAEQPQLGDHEGEDGGAPLSLSVTPLADGTRRLSLSADPACADPATLLRLLAVTLGRATDEGDEEPVQYADVAEWFHQLLDEPETAAARDRWRRLSAAGPATTDLPLGPGDPGAFRPESVAVVLDQATSRGVAARAVELGLQEGALTAAAWALVLADGTDGDAVRLGVTVDGRGAPELQGAPGPYDRTVPVEVPVGGPDTAALIRAADAALQEAAADADVFRWDTAAPAAGREPYCPFSAGHLDISALLGDGAVTDLAVVDATDRYALRLLAVRHTAARLELRLGFDAHRCERPVAELLAARAAAAVVALCAERDIPLAEIDLMSRQDTALLRSHGTGEPLPHSDDTVLDLIRAHVLARPDAPAVTSHDGRLSYAALDAAADALAAHLRAAGCAPGDRVALCVRRGVLLPVAVLAVLRCGAAYLPLDGRNPAERLAGMVTDAGARVLLADDEGRQALAGQLPELPVVHPETAWSVGRPEAADRPEAAERPEAADSPEVADRREVADRIAPDTAAYVIFTSGSTGRPKGVEVTHRNLAHSTRARLHVYRPGTDSAALLIPTIAFDSSVATLFGTLCAGGCLVVPGDKEATDPTELARLAVEHGVTDLLCVPSLYRALLDEFAGADGLPVRRAMVAGEGCPPSLVDRHHHVLPGATLFNEYGPTEATVWCTVQPLVPGGTERVPIGGPTPGTRLHVVGPNGAQVPFGSRGELYVGGPGVAAGYVGRRELTAERFLPDRFGAVPGARVYRTGDLVRFRPDGALEFLGRTDRQVKVRGFRVELEEIESRIAAQPGVTAVAVVDRRDESGTVTLAAHAVLRAPATAESVRAAVARALPAYMVPTLDAVSALPELPNGKVDYAALRLAAPARPAAPYRAPRNPVEQALAEVWQQVLDVERVGIDDNFFDSGGDSIRVVQVRTGARRQGLLLQVTDLMQHPTIGALAPLVTAVGEGTGSDPAVPAAALLPDSVRAQLPEGVEDAWPLSSLQAGMLFHTAFERGESLLYHDVTTLHLRSPLDPEPFARAVDALCSRHQMLRVGFDMAHPAGPLQLVHRSVPTPLRVIDLRSAGAEERRGRVAADVEAERRTPFGREQAPLVRFVLHRLDEDEFQLTLAVHHAVLDGWSVTVLLAELMDCYLHLTDPAHPAPAPAPAASYARFLALEQAALAGEDAQWWARRTEDLPDARLGGSALSDGSGGQRRGTDLPAETCEALRRVAQRAGVPLKSALLAVHLKVLSVMTGRDDVVTGMVTNCRPEDEEGSEAMLGLFLNTLPLRTVLPRGSWLDLLGHVFAQEREMLPHRWYPMSRIRQDRGTDALFEAAFNYIHFHRYGDLSTRPGLQVLDARFHGDTNLPLMTDFVQDPVSGRIELSIAFDPSRYGPAFIDAMADRYHAALTALTTAPERAHTASALLSDAERDRLAVTGHGPSVRPPAATVVPQLAAVLAHSGDRPAIEAAGRCVGYDELAAAARACGAAARASLATADAGTEPTVALLLPRGPELVTAALGCLLSGVPFVVCDPAQDPARLRAMLLDARAGLAVAAEPDRLTAALPPGVPCRTPEWLRTVAAPGPDADPGPEHLAYLVFTSGSTGRPKPVAVSHRALANRLGWSQREYPLHPEDRVLALAAPVFDFAVWELFAPLLAGACLLPAPELAESSTGLGELLRDTGTTVTHLVPSLLGGLVGDPALADCHRLRLLLVGGEAFPARLLERLQGVLAWCEVIHQYGPAEAAIDATFHRAGPAGSAPAGGAAATVPIGRPIDNVSVHVLGENLLPVPPGCVGELFLGGEAPARGYHGRPGPTAEAFLPNPWATTPGARMYRTGDLARQLPDGSLEFLGRTDHQVQVNGVRVELGEIEAALYAGGLVAEAAVVAHRADRGGLRLVAHLVLRPGVDVQAEEVLAGLDGLPDALRPTRAVVHTALPRTASGKTDLGALRAAELPGRPRPVPVAADTELERTLTALWSDVLGTPDIGVQDDFFDLGGDSILALQLVARARRDETALTPRLIYAHRTIRAVARALEETDPSRTVATPGDTPAQGAPALVALRQEGGGTPFFCVHASDGSAAPYAALAAALPRRRPFFGLDAEGLRPDGPELASVPALAAHYLTQVRSRQPNGPYLLGGWSTGAAVAFEMAAQLRARGERVDALVLLDPAIPPRLPEPPRHEQVLWLFLRDLAGMAGRPMPPLDVDQLRSLEHRARTKAVLGAIREAALVPDEITDQLAARMAVFSAMVSGAAVWRPAPYDGPLTLLVAGDATEARQRLAGWRPFTTGTPTAHPVDGTHHSMLRRPALTALATAVDRCLTPDAEPTPNP</sequence>
<dbReference type="InterPro" id="IPR001031">
    <property type="entry name" value="Thioesterase"/>
</dbReference>
<reference evidence="7" key="1">
    <citation type="journal article" date="2012" name="J. Bacteriol.">
        <title>Genome Sequence of Streptomyces auratus Strain AGR0001, a Phoslactomycin-Producing Actinomycete.</title>
        <authorList>
            <person name="Han X."/>
            <person name="Li M."/>
            <person name="Ding Z."/>
            <person name="Zhao J."/>
            <person name="Ji K."/>
            <person name="Wen M."/>
            <person name="Lu T."/>
        </authorList>
    </citation>
    <scope>NUCLEOTIDE SEQUENCE</scope>
    <source>
        <strain evidence="7">AGR0001</strain>
    </source>
</reference>
<keyword evidence="4" id="KW-0597">Phosphoprotein</keyword>
<dbReference type="PANTHER" id="PTHR45527">
    <property type="entry name" value="NONRIBOSOMAL PEPTIDE SYNTHETASE"/>
    <property type="match status" value="1"/>
</dbReference>
<dbReference type="EMBL" id="CP072931">
    <property type="protein sequence ID" value="QTZ90347.1"/>
    <property type="molecule type" value="Genomic_DNA"/>
</dbReference>
<dbReference type="Gene3D" id="3.30.300.30">
    <property type="match status" value="2"/>
</dbReference>
<comment type="similarity">
    <text evidence="2">Belongs to the ATP-dependent AMP-binding enzyme family.</text>
</comment>
<dbReference type="Gene3D" id="1.10.1200.10">
    <property type="entry name" value="ACP-like"/>
    <property type="match status" value="2"/>
</dbReference>
<dbReference type="InterPro" id="IPR042099">
    <property type="entry name" value="ANL_N_sf"/>
</dbReference>
<dbReference type="Pfam" id="PF00501">
    <property type="entry name" value="AMP-binding"/>
    <property type="match status" value="2"/>
</dbReference>
<evidence type="ECO:0000256" key="4">
    <source>
        <dbReference type="ARBA" id="ARBA00022553"/>
    </source>
</evidence>
<keyword evidence="8" id="KW-1185">Reference proteome</keyword>
<dbReference type="NCBIfam" id="TIGR01733">
    <property type="entry name" value="AA-adenyl-dom"/>
    <property type="match status" value="2"/>
</dbReference>
<organism evidence="7 8">
    <name type="scientific">Streptomyces auratus AGR0001</name>
    <dbReference type="NCBI Taxonomy" id="1160718"/>
    <lineage>
        <taxon>Bacteria</taxon>
        <taxon>Bacillati</taxon>
        <taxon>Actinomycetota</taxon>
        <taxon>Actinomycetes</taxon>
        <taxon>Kitasatosporales</taxon>
        <taxon>Streptomycetaceae</taxon>
        <taxon>Streptomyces</taxon>
    </lineage>
</organism>
<dbReference type="InterPro" id="IPR020806">
    <property type="entry name" value="PKS_PP-bd"/>
</dbReference>
<dbReference type="PROSITE" id="PS00012">
    <property type="entry name" value="PHOSPHOPANTETHEINE"/>
    <property type="match status" value="2"/>
</dbReference>
<protein>
    <submittedName>
        <fullName evidence="7">Amino acid adenylation domain-containing protein</fullName>
    </submittedName>
</protein>
<dbReference type="SUPFAM" id="SSF47336">
    <property type="entry name" value="ACP-like"/>
    <property type="match status" value="2"/>
</dbReference>
<dbReference type="Gene3D" id="3.40.50.1820">
    <property type="entry name" value="alpha/beta hydrolase"/>
    <property type="match status" value="1"/>
</dbReference>
<dbReference type="InterPro" id="IPR025110">
    <property type="entry name" value="AMP-bd_C"/>
</dbReference>
<dbReference type="RefSeq" id="WP_211823334.1">
    <property type="nucleotide sequence ID" value="NZ_CP072931.1"/>
</dbReference>
<dbReference type="GO" id="GO:0008610">
    <property type="term" value="P:lipid biosynthetic process"/>
    <property type="evidence" value="ECO:0007669"/>
    <property type="project" value="UniProtKB-ARBA"/>
</dbReference>
<dbReference type="SUPFAM" id="SSF53474">
    <property type="entry name" value="alpha/beta-Hydrolases"/>
    <property type="match status" value="1"/>
</dbReference>
<dbReference type="GO" id="GO:0072330">
    <property type="term" value="P:monocarboxylic acid biosynthetic process"/>
    <property type="evidence" value="ECO:0007669"/>
    <property type="project" value="UniProtKB-ARBA"/>
</dbReference>
<dbReference type="PANTHER" id="PTHR45527:SF1">
    <property type="entry name" value="FATTY ACID SYNTHASE"/>
    <property type="match status" value="1"/>
</dbReference>
<dbReference type="FunFam" id="1.10.1200.10:FF:000005">
    <property type="entry name" value="Nonribosomal peptide synthetase 1"/>
    <property type="match status" value="1"/>
</dbReference>
<dbReference type="Gene3D" id="3.30.559.10">
    <property type="entry name" value="Chloramphenicol acetyltransferase-like domain"/>
    <property type="match status" value="2"/>
</dbReference>
<feature type="domain" description="Carrier" evidence="6">
    <location>
        <begin position="2020"/>
        <end position="2094"/>
    </location>
</feature>
<evidence type="ECO:0000256" key="2">
    <source>
        <dbReference type="ARBA" id="ARBA00006432"/>
    </source>
</evidence>
<dbReference type="GO" id="GO:0003824">
    <property type="term" value="F:catalytic activity"/>
    <property type="evidence" value="ECO:0007669"/>
    <property type="project" value="InterPro"/>
</dbReference>
<gene>
    <name evidence="7" type="ORF">SU9_001795</name>
</gene>
<dbReference type="SMART" id="SM00823">
    <property type="entry name" value="PKS_PP"/>
    <property type="match status" value="2"/>
</dbReference>
<evidence type="ECO:0000313" key="7">
    <source>
        <dbReference type="EMBL" id="QTZ90347.1"/>
    </source>
</evidence>
<dbReference type="GO" id="GO:0044550">
    <property type="term" value="P:secondary metabolite biosynthetic process"/>
    <property type="evidence" value="ECO:0007669"/>
    <property type="project" value="TreeGrafter"/>
</dbReference>
<dbReference type="Pfam" id="PF00975">
    <property type="entry name" value="Thioesterase"/>
    <property type="match status" value="1"/>
</dbReference>
<evidence type="ECO:0000256" key="5">
    <source>
        <dbReference type="SAM" id="MobiDB-lite"/>
    </source>
</evidence>
<accession>A0A8B1NFK1</accession>
<comment type="cofactor">
    <cofactor evidence="1">
        <name>pantetheine 4'-phosphate</name>
        <dbReference type="ChEBI" id="CHEBI:47942"/>
    </cofactor>
</comment>
<dbReference type="CDD" id="cd05930">
    <property type="entry name" value="A_NRPS"/>
    <property type="match status" value="2"/>
</dbReference>
<dbReference type="PROSITE" id="PS50075">
    <property type="entry name" value="CARRIER"/>
    <property type="match status" value="2"/>
</dbReference>
<dbReference type="InterPro" id="IPR020802">
    <property type="entry name" value="TesA-like"/>
</dbReference>
<dbReference type="InterPro" id="IPR023213">
    <property type="entry name" value="CAT-like_dom_sf"/>
</dbReference>
<evidence type="ECO:0000256" key="3">
    <source>
        <dbReference type="ARBA" id="ARBA00022450"/>
    </source>
</evidence>
<evidence type="ECO:0000313" key="8">
    <source>
        <dbReference type="Proteomes" id="UP000009036"/>
    </source>
</evidence>
<dbReference type="InterPro" id="IPR001242">
    <property type="entry name" value="Condensation_dom"/>
</dbReference>
<dbReference type="GO" id="GO:0043041">
    <property type="term" value="P:amino acid activation for nonribosomal peptide biosynthetic process"/>
    <property type="evidence" value="ECO:0007669"/>
    <property type="project" value="TreeGrafter"/>
</dbReference>
<dbReference type="InterPro" id="IPR029058">
    <property type="entry name" value="AB_hydrolase_fold"/>
</dbReference>
<evidence type="ECO:0000256" key="1">
    <source>
        <dbReference type="ARBA" id="ARBA00001957"/>
    </source>
</evidence>
<dbReference type="Pfam" id="PF00550">
    <property type="entry name" value="PP-binding"/>
    <property type="match status" value="2"/>
</dbReference>
<dbReference type="PROSITE" id="PS00455">
    <property type="entry name" value="AMP_BINDING"/>
    <property type="match status" value="2"/>
</dbReference>
<name>A0A8B1NFK1_9ACTN</name>
<dbReference type="KEGG" id="sauh:SU9_001795"/>
<dbReference type="GO" id="GO:0031177">
    <property type="term" value="F:phosphopantetheine binding"/>
    <property type="evidence" value="ECO:0007669"/>
    <property type="project" value="InterPro"/>
</dbReference>
<dbReference type="Pfam" id="PF13193">
    <property type="entry name" value="AMP-binding_C"/>
    <property type="match status" value="2"/>
</dbReference>
<dbReference type="InterPro" id="IPR000873">
    <property type="entry name" value="AMP-dep_synth/lig_dom"/>
</dbReference>
<dbReference type="Gene3D" id="3.30.559.30">
    <property type="entry name" value="Nonribosomal peptide synthetase, condensation domain"/>
    <property type="match status" value="2"/>
</dbReference>
<dbReference type="InterPro" id="IPR006162">
    <property type="entry name" value="Ppantetheine_attach_site"/>
</dbReference>
<feature type="domain" description="Carrier" evidence="6">
    <location>
        <begin position="950"/>
        <end position="1024"/>
    </location>
</feature>
<dbReference type="SUPFAM" id="SSF56801">
    <property type="entry name" value="Acetyl-CoA synthetase-like"/>
    <property type="match status" value="2"/>
</dbReference>
<dbReference type="SMART" id="SM00824">
    <property type="entry name" value="PKS_TE"/>
    <property type="match status" value="1"/>
</dbReference>
<proteinExistence type="inferred from homology"/>
<dbReference type="InterPro" id="IPR036736">
    <property type="entry name" value="ACP-like_sf"/>
</dbReference>
<dbReference type="Pfam" id="PF00668">
    <property type="entry name" value="Condensation"/>
    <property type="match status" value="2"/>
</dbReference>
<feature type="compositionally biased region" description="Basic and acidic residues" evidence="5">
    <location>
        <begin position="556"/>
        <end position="578"/>
    </location>
</feature>
<dbReference type="Gene3D" id="3.40.50.12780">
    <property type="entry name" value="N-terminal domain of ligase-like"/>
    <property type="match status" value="2"/>
</dbReference>
<dbReference type="InterPro" id="IPR010071">
    <property type="entry name" value="AA_adenyl_dom"/>
</dbReference>
<reference evidence="7" key="2">
    <citation type="submission" date="2021-04" db="EMBL/GenBank/DDBJ databases">
        <authorList>
            <person name="Wen M.-L."/>
            <person name="Han X.-L."/>
            <person name="Xiong J."/>
        </authorList>
    </citation>
    <scope>NUCLEOTIDE SEQUENCE</scope>
    <source>
        <strain evidence="7">AGR0001</strain>
    </source>
</reference>
<dbReference type="InterPro" id="IPR045851">
    <property type="entry name" value="AMP-bd_C_sf"/>
</dbReference>
<dbReference type="SUPFAM" id="SSF52777">
    <property type="entry name" value="CoA-dependent acyltransferases"/>
    <property type="match status" value="4"/>
</dbReference>
<dbReference type="GO" id="GO:0017000">
    <property type="term" value="P:antibiotic biosynthetic process"/>
    <property type="evidence" value="ECO:0007669"/>
    <property type="project" value="UniProtKB-ARBA"/>
</dbReference>